<keyword evidence="4" id="KW-1185">Reference proteome</keyword>
<sequence length="44" mass="4837">MSNPKKNSKAYVPSHLGTQPRNLTKTNKGKRLDKTGKEPNSING</sequence>
<evidence type="ECO:0000256" key="1">
    <source>
        <dbReference type="ARBA" id="ARBA00022969"/>
    </source>
</evidence>
<evidence type="ECO:0000313" key="4">
    <source>
        <dbReference type="Proteomes" id="UP001556040"/>
    </source>
</evidence>
<dbReference type="InterPro" id="IPR012612">
    <property type="entry name" value="SASP_SspN"/>
</dbReference>
<name>A0ABV3Q641_9BACL</name>
<reference evidence="3 4" key="1">
    <citation type="journal article" date="1979" name="Int. J. Syst. Evol. Microbiol.">
        <title>Bacillus globisporus subsp. marinus subsp. nov.</title>
        <authorList>
            <person name="Liu H."/>
        </authorList>
    </citation>
    <scope>NUCLEOTIDE SEQUENCE [LARGE SCALE GENOMIC DNA]</scope>
    <source>
        <strain evidence="3 4">DSM 1297</strain>
    </source>
</reference>
<feature type="compositionally biased region" description="Polar residues" evidence="2">
    <location>
        <begin position="16"/>
        <end position="26"/>
    </location>
</feature>
<organism evidence="3 4">
    <name type="scientific">Jeotgalibacillus marinus</name>
    <dbReference type="NCBI Taxonomy" id="86667"/>
    <lineage>
        <taxon>Bacteria</taxon>
        <taxon>Bacillati</taxon>
        <taxon>Bacillota</taxon>
        <taxon>Bacilli</taxon>
        <taxon>Bacillales</taxon>
        <taxon>Caryophanaceae</taxon>
        <taxon>Jeotgalibacillus</taxon>
    </lineage>
</organism>
<proteinExistence type="predicted"/>
<accession>A0ABV3Q641</accession>
<feature type="region of interest" description="Disordered" evidence="2">
    <location>
        <begin position="1"/>
        <end position="44"/>
    </location>
</feature>
<gene>
    <name evidence="3" type="primary">sspN</name>
    <name evidence="3" type="ORF">AB1471_13290</name>
</gene>
<dbReference type="EMBL" id="JBFMIA010000015">
    <property type="protein sequence ID" value="MEW9502767.1"/>
    <property type="molecule type" value="Genomic_DNA"/>
</dbReference>
<keyword evidence="1" id="KW-0749">Sporulation</keyword>
<dbReference type="Proteomes" id="UP001556040">
    <property type="component" value="Unassembled WGS sequence"/>
</dbReference>
<protein>
    <submittedName>
        <fullName evidence="3">Small acid-soluble spore protein N</fullName>
    </submittedName>
</protein>
<dbReference type="Pfam" id="PF08177">
    <property type="entry name" value="SspN"/>
    <property type="match status" value="1"/>
</dbReference>
<evidence type="ECO:0000313" key="3">
    <source>
        <dbReference type="EMBL" id="MEW9502767.1"/>
    </source>
</evidence>
<dbReference type="RefSeq" id="WP_367780255.1">
    <property type="nucleotide sequence ID" value="NZ_JBFMIA010000015.1"/>
</dbReference>
<evidence type="ECO:0000256" key="2">
    <source>
        <dbReference type="SAM" id="MobiDB-lite"/>
    </source>
</evidence>
<comment type="caution">
    <text evidence="3">The sequence shown here is derived from an EMBL/GenBank/DDBJ whole genome shotgun (WGS) entry which is preliminary data.</text>
</comment>